<protein>
    <recommendedName>
        <fullName evidence="1">Transcription factor IIIC subunit 5 HTH domain-containing protein</fullName>
    </recommendedName>
</protein>
<organism evidence="2 3">
    <name type="scientific">Aspergillus leporis</name>
    <dbReference type="NCBI Taxonomy" id="41062"/>
    <lineage>
        <taxon>Eukaryota</taxon>
        <taxon>Fungi</taxon>
        <taxon>Dikarya</taxon>
        <taxon>Ascomycota</taxon>
        <taxon>Pezizomycotina</taxon>
        <taxon>Eurotiomycetes</taxon>
        <taxon>Eurotiomycetidae</taxon>
        <taxon>Eurotiales</taxon>
        <taxon>Aspergillaceae</taxon>
        <taxon>Aspergillus</taxon>
        <taxon>Aspergillus subgen. Circumdati</taxon>
    </lineage>
</organism>
<dbReference type="EMBL" id="ML732366">
    <property type="protein sequence ID" value="KAB8068931.1"/>
    <property type="molecule type" value="Genomic_DNA"/>
</dbReference>
<dbReference type="InterPro" id="IPR019136">
    <property type="entry name" value="TF_IIIC_su-5_HTH"/>
</dbReference>
<dbReference type="OrthoDB" id="5598268at2759"/>
<dbReference type="AlphaFoldDB" id="A0A5N5WK52"/>
<feature type="domain" description="Transcription factor IIIC subunit 5 HTH" evidence="1">
    <location>
        <begin position="4"/>
        <end position="65"/>
    </location>
</feature>
<gene>
    <name evidence="2" type="ORF">BDV29DRAFT_195301</name>
</gene>
<proteinExistence type="predicted"/>
<name>A0A5N5WK52_9EURO</name>
<evidence type="ECO:0000313" key="2">
    <source>
        <dbReference type="EMBL" id="KAB8068931.1"/>
    </source>
</evidence>
<accession>A0A5N5WK52</accession>
<dbReference type="Pfam" id="PF09734">
    <property type="entry name" value="Tau95"/>
    <property type="match status" value="1"/>
</dbReference>
<dbReference type="Proteomes" id="UP000326565">
    <property type="component" value="Unassembled WGS sequence"/>
</dbReference>
<reference evidence="2 3" key="1">
    <citation type="submission" date="2019-04" db="EMBL/GenBank/DDBJ databases">
        <title>Friends and foes A comparative genomics study of 23 Aspergillus species from section Flavi.</title>
        <authorList>
            <consortium name="DOE Joint Genome Institute"/>
            <person name="Kjaerbolling I."/>
            <person name="Vesth T."/>
            <person name="Frisvad J.C."/>
            <person name="Nybo J.L."/>
            <person name="Theobald S."/>
            <person name="Kildgaard S."/>
            <person name="Isbrandt T."/>
            <person name="Kuo A."/>
            <person name="Sato A."/>
            <person name="Lyhne E.K."/>
            <person name="Kogle M.E."/>
            <person name="Wiebenga A."/>
            <person name="Kun R.S."/>
            <person name="Lubbers R.J."/>
            <person name="Makela M.R."/>
            <person name="Barry K."/>
            <person name="Chovatia M."/>
            <person name="Clum A."/>
            <person name="Daum C."/>
            <person name="Haridas S."/>
            <person name="He G."/>
            <person name="LaButti K."/>
            <person name="Lipzen A."/>
            <person name="Mondo S."/>
            <person name="Riley R."/>
            <person name="Salamov A."/>
            <person name="Simmons B.A."/>
            <person name="Magnuson J.K."/>
            <person name="Henrissat B."/>
            <person name="Mortensen U.H."/>
            <person name="Larsen T.O."/>
            <person name="Devries R.P."/>
            <person name="Grigoriev I.V."/>
            <person name="Machida M."/>
            <person name="Baker S.E."/>
            <person name="Andersen M.R."/>
        </authorList>
    </citation>
    <scope>NUCLEOTIDE SEQUENCE [LARGE SCALE GENOMIC DNA]</scope>
    <source>
        <strain evidence="2 3">CBS 151.66</strain>
    </source>
</reference>
<keyword evidence="3" id="KW-1185">Reference proteome</keyword>
<sequence length="207" mass="23952">MRRRRVATFRVLKSITSPEELTDLSLALPHCGYSFSEEPWEHALIAFGIDPGEDPECRRYQTFKFPYSYDPIIAEGPATPLLTGEVSLHRVIRRNHGNNSHIFDGILLLTDDKVWQYFHQGFCPRNGFFCNCTNAKLREIMIDKNMAIRDGSEPVEEDYECLLDIPDNYEPVAGSVDRKRYGQEFGQHYTRKRAFMRSLILAKTQSL</sequence>
<evidence type="ECO:0000259" key="1">
    <source>
        <dbReference type="Pfam" id="PF09734"/>
    </source>
</evidence>
<evidence type="ECO:0000313" key="3">
    <source>
        <dbReference type="Proteomes" id="UP000326565"/>
    </source>
</evidence>